<comment type="caution">
    <text evidence="7">The sequence shown here is derived from an EMBL/GenBank/DDBJ whole genome shotgun (WGS) entry which is preliminary data.</text>
</comment>
<keyword evidence="5" id="KW-0325">Glycoprotein</keyword>
<proteinExistence type="inferred from homology"/>
<evidence type="ECO:0000256" key="1">
    <source>
        <dbReference type="ARBA" id="ARBA00011079"/>
    </source>
</evidence>
<dbReference type="InterPro" id="IPR042269">
    <property type="entry name" value="Ser_carbopepase_S28_SKS"/>
</dbReference>
<dbReference type="Pfam" id="PF05577">
    <property type="entry name" value="Peptidase_S28"/>
    <property type="match status" value="1"/>
</dbReference>
<dbReference type="InterPro" id="IPR008758">
    <property type="entry name" value="Peptidase_S28"/>
</dbReference>
<protein>
    <submittedName>
        <fullName evidence="7">Peptidase S28</fullName>
    </submittedName>
</protein>
<evidence type="ECO:0000256" key="5">
    <source>
        <dbReference type="ARBA" id="ARBA00023180"/>
    </source>
</evidence>
<dbReference type="Gene3D" id="1.20.120.980">
    <property type="entry name" value="Serine carboxypeptidase S28, SKS domain"/>
    <property type="match status" value="1"/>
</dbReference>
<evidence type="ECO:0000256" key="4">
    <source>
        <dbReference type="ARBA" id="ARBA00022801"/>
    </source>
</evidence>
<evidence type="ECO:0000313" key="8">
    <source>
        <dbReference type="Proteomes" id="UP000620124"/>
    </source>
</evidence>
<dbReference type="GO" id="GO:0008239">
    <property type="term" value="F:dipeptidyl-peptidase activity"/>
    <property type="evidence" value="ECO:0007669"/>
    <property type="project" value="TreeGrafter"/>
</dbReference>
<keyword evidence="4" id="KW-0378">Hydrolase</keyword>
<evidence type="ECO:0000256" key="6">
    <source>
        <dbReference type="SAM" id="SignalP"/>
    </source>
</evidence>
<dbReference type="PANTHER" id="PTHR11010:SF38">
    <property type="entry name" value="LYSOSOMAL PRO-X CARBOXYPEPTIDASE"/>
    <property type="match status" value="1"/>
</dbReference>
<dbReference type="InterPro" id="IPR029058">
    <property type="entry name" value="AB_hydrolase_fold"/>
</dbReference>
<feature type="chain" id="PRO_5034017603" evidence="6">
    <location>
        <begin position="18"/>
        <end position="497"/>
    </location>
</feature>
<feature type="signal peptide" evidence="6">
    <location>
        <begin position="1"/>
        <end position="17"/>
    </location>
</feature>
<evidence type="ECO:0000313" key="7">
    <source>
        <dbReference type="EMBL" id="KAF7363200.1"/>
    </source>
</evidence>
<comment type="similarity">
    <text evidence="1">Belongs to the peptidase S28 family.</text>
</comment>
<organism evidence="7 8">
    <name type="scientific">Mycena venus</name>
    <dbReference type="NCBI Taxonomy" id="2733690"/>
    <lineage>
        <taxon>Eukaryota</taxon>
        <taxon>Fungi</taxon>
        <taxon>Dikarya</taxon>
        <taxon>Basidiomycota</taxon>
        <taxon>Agaricomycotina</taxon>
        <taxon>Agaricomycetes</taxon>
        <taxon>Agaricomycetidae</taxon>
        <taxon>Agaricales</taxon>
        <taxon>Marasmiineae</taxon>
        <taxon>Mycenaceae</taxon>
        <taxon>Mycena</taxon>
    </lineage>
</organism>
<keyword evidence="2" id="KW-0645">Protease</keyword>
<dbReference type="Gene3D" id="3.40.50.1820">
    <property type="entry name" value="alpha/beta hydrolase"/>
    <property type="match status" value="1"/>
</dbReference>
<dbReference type="AlphaFoldDB" id="A0A8H6YSN5"/>
<evidence type="ECO:0000256" key="3">
    <source>
        <dbReference type="ARBA" id="ARBA00022729"/>
    </source>
</evidence>
<sequence>MRSTFLSLLSLSVFAYAAVPSGTTSASAPPSSTPTKTSTCSFPPEQLFDQSIDHSVTSDKATFSQRVQVNNTHYKPGGPLFILQGDESSDMLCSEQFEFARWAPEFGAALMVIEHRYFGKSQPFGNNSYTNENLRFLTLDNVMSDTVAVVDWWRTNVTNGNGKNSPVIVFGGSYGGSLATFLRINHPDTFFGAVASAGPVRAFLPVTDDPDRFNRYGLVSQYWLDHAPEAAAKVRDGFKQLQEMVDAGNSTEIAQAIAVCDPPKKEERDAFLRDMAGIFGLLLQANTQYIAPLFNITGFPFDVIANRTLTAPSPLAAVNETINAFCLSSITTKGCFDWSLQCGDSIGVQETPFAYLKCSYFNFDQGDVAPGTIFAPTAPYDSTSSCQQTFNITPPTRTELVAKYHFDEATIRNTTRVIYSQGGVDPVRGIAPDQSWFEIAPTDPNAPRYVYADYATHTQDLAISFSGNDDPSLLRVRDQEKNIIKGWLRSANGTLNY</sequence>
<name>A0A8H6YSN5_9AGAR</name>
<dbReference type="PANTHER" id="PTHR11010">
    <property type="entry name" value="PROTEASE S28 PRO-X CARBOXYPEPTIDASE-RELATED"/>
    <property type="match status" value="1"/>
</dbReference>
<dbReference type="GO" id="GO:0070008">
    <property type="term" value="F:serine-type exopeptidase activity"/>
    <property type="evidence" value="ECO:0007669"/>
    <property type="project" value="InterPro"/>
</dbReference>
<keyword evidence="3 6" id="KW-0732">Signal</keyword>
<dbReference type="SUPFAM" id="SSF53474">
    <property type="entry name" value="alpha/beta-Hydrolases"/>
    <property type="match status" value="1"/>
</dbReference>
<keyword evidence="8" id="KW-1185">Reference proteome</keyword>
<dbReference type="EMBL" id="JACAZI010000004">
    <property type="protein sequence ID" value="KAF7363200.1"/>
    <property type="molecule type" value="Genomic_DNA"/>
</dbReference>
<gene>
    <name evidence="7" type="ORF">MVEN_00672800</name>
</gene>
<reference evidence="7" key="1">
    <citation type="submission" date="2020-05" db="EMBL/GenBank/DDBJ databases">
        <title>Mycena genomes resolve the evolution of fungal bioluminescence.</title>
        <authorList>
            <person name="Tsai I.J."/>
        </authorList>
    </citation>
    <scope>NUCLEOTIDE SEQUENCE</scope>
    <source>
        <strain evidence="7">CCC161011</strain>
    </source>
</reference>
<dbReference type="OrthoDB" id="1735038at2759"/>
<dbReference type="Proteomes" id="UP000620124">
    <property type="component" value="Unassembled WGS sequence"/>
</dbReference>
<accession>A0A8H6YSN5</accession>
<evidence type="ECO:0000256" key="2">
    <source>
        <dbReference type="ARBA" id="ARBA00022670"/>
    </source>
</evidence>
<dbReference type="GO" id="GO:0006508">
    <property type="term" value="P:proteolysis"/>
    <property type="evidence" value="ECO:0007669"/>
    <property type="project" value="UniProtKB-KW"/>
</dbReference>